<gene>
    <name evidence="6" type="ORF">ACFSUD_16540</name>
</gene>
<dbReference type="Pfam" id="PF00126">
    <property type="entry name" value="HTH_1"/>
    <property type="match status" value="1"/>
</dbReference>
<dbReference type="RefSeq" id="WP_386375612.1">
    <property type="nucleotide sequence ID" value="NZ_JBHUMP010000018.1"/>
</dbReference>
<dbReference type="InterPro" id="IPR000847">
    <property type="entry name" value="LysR_HTH_N"/>
</dbReference>
<reference evidence="7" key="1">
    <citation type="journal article" date="2019" name="Int. J. Syst. Evol. Microbiol.">
        <title>The Global Catalogue of Microorganisms (GCM) 10K type strain sequencing project: providing services to taxonomists for standard genome sequencing and annotation.</title>
        <authorList>
            <consortium name="The Broad Institute Genomics Platform"/>
            <consortium name="The Broad Institute Genome Sequencing Center for Infectious Disease"/>
            <person name="Wu L."/>
            <person name="Ma J."/>
        </authorList>
    </citation>
    <scope>NUCLEOTIDE SEQUENCE [LARGE SCALE GENOMIC DNA]</scope>
    <source>
        <strain evidence="7">TISTR 2562</strain>
    </source>
</reference>
<evidence type="ECO:0000256" key="4">
    <source>
        <dbReference type="ARBA" id="ARBA00023163"/>
    </source>
</evidence>
<dbReference type="InterPro" id="IPR005119">
    <property type="entry name" value="LysR_subst-bd"/>
</dbReference>
<dbReference type="SUPFAM" id="SSF46785">
    <property type="entry name" value="Winged helix' DNA-binding domain"/>
    <property type="match status" value="1"/>
</dbReference>
<keyword evidence="7" id="KW-1185">Reference proteome</keyword>
<dbReference type="PANTHER" id="PTHR30126">
    <property type="entry name" value="HTH-TYPE TRANSCRIPTIONAL REGULATOR"/>
    <property type="match status" value="1"/>
</dbReference>
<dbReference type="InterPro" id="IPR036390">
    <property type="entry name" value="WH_DNA-bd_sf"/>
</dbReference>
<feature type="domain" description="HTH lysR-type" evidence="5">
    <location>
        <begin position="1"/>
        <end position="58"/>
    </location>
</feature>
<evidence type="ECO:0000256" key="2">
    <source>
        <dbReference type="ARBA" id="ARBA00023015"/>
    </source>
</evidence>
<evidence type="ECO:0000313" key="6">
    <source>
        <dbReference type="EMBL" id="MFD2741188.1"/>
    </source>
</evidence>
<dbReference type="Proteomes" id="UP001597474">
    <property type="component" value="Unassembled WGS sequence"/>
</dbReference>
<organism evidence="6 7">
    <name type="scientific">Sulfitobacter aestuarii</name>
    <dbReference type="NCBI Taxonomy" id="2161676"/>
    <lineage>
        <taxon>Bacteria</taxon>
        <taxon>Pseudomonadati</taxon>
        <taxon>Pseudomonadota</taxon>
        <taxon>Alphaproteobacteria</taxon>
        <taxon>Rhodobacterales</taxon>
        <taxon>Roseobacteraceae</taxon>
        <taxon>Sulfitobacter</taxon>
    </lineage>
</organism>
<keyword evidence="4" id="KW-0804">Transcription</keyword>
<dbReference type="EMBL" id="JBHUMP010000018">
    <property type="protein sequence ID" value="MFD2741188.1"/>
    <property type="molecule type" value="Genomic_DNA"/>
</dbReference>
<keyword evidence="3" id="KW-0238">DNA-binding</keyword>
<dbReference type="PROSITE" id="PS50931">
    <property type="entry name" value="HTH_LYSR"/>
    <property type="match status" value="1"/>
</dbReference>
<evidence type="ECO:0000256" key="3">
    <source>
        <dbReference type="ARBA" id="ARBA00023125"/>
    </source>
</evidence>
<evidence type="ECO:0000313" key="7">
    <source>
        <dbReference type="Proteomes" id="UP001597474"/>
    </source>
</evidence>
<dbReference type="Gene3D" id="3.40.190.10">
    <property type="entry name" value="Periplasmic binding protein-like II"/>
    <property type="match status" value="2"/>
</dbReference>
<dbReference type="SUPFAM" id="SSF53850">
    <property type="entry name" value="Periplasmic binding protein-like II"/>
    <property type="match status" value="1"/>
</dbReference>
<evidence type="ECO:0000256" key="1">
    <source>
        <dbReference type="ARBA" id="ARBA00009437"/>
    </source>
</evidence>
<protein>
    <submittedName>
        <fullName evidence="6">LysR family transcriptional regulator</fullName>
    </submittedName>
</protein>
<dbReference type="InterPro" id="IPR036388">
    <property type="entry name" value="WH-like_DNA-bd_sf"/>
</dbReference>
<sequence length="308" mass="34151">MELRQLRYFLAVAAQGSISRAARVLNIAQPALSRQVRQLEQELGLSAFIRTGSGTELTADGKRLHQLAESVMLRIALIEEEFSDRGYEANRLSIGLPPAISKLLLGRTESSLTALRRTALLQFSEAPSHRLEAWLRAGDIDCAVLTNPPQENVLAISPLWEEALFVIGARGEFTASKVPISMLDGRSFVLTTEQDWVRRYLQAEFDRHGVRTSTQMEVESHFACINACASDKLNSILPFSAFSNELRSGAISAAQVEGLTINRVWARRRLLPDTEPMVRLHKILRDKVAPKYLNEISTAVSADGLLSV</sequence>
<accession>A0ABW5U773</accession>
<proteinExistence type="inferred from homology"/>
<dbReference type="Gene3D" id="1.10.10.10">
    <property type="entry name" value="Winged helix-like DNA-binding domain superfamily/Winged helix DNA-binding domain"/>
    <property type="match status" value="1"/>
</dbReference>
<name>A0ABW5U773_9RHOB</name>
<comment type="caution">
    <text evidence="6">The sequence shown here is derived from an EMBL/GenBank/DDBJ whole genome shotgun (WGS) entry which is preliminary data.</text>
</comment>
<dbReference type="Pfam" id="PF03466">
    <property type="entry name" value="LysR_substrate"/>
    <property type="match status" value="1"/>
</dbReference>
<dbReference type="PANTHER" id="PTHR30126:SF97">
    <property type="entry name" value="HTH-TYPE TRANSCRIPTIONAL REGULATOR ABGR"/>
    <property type="match status" value="1"/>
</dbReference>
<dbReference type="PRINTS" id="PR00039">
    <property type="entry name" value="HTHLYSR"/>
</dbReference>
<keyword evidence="2" id="KW-0805">Transcription regulation</keyword>
<evidence type="ECO:0000259" key="5">
    <source>
        <dbReference type="PROSITE" id="PS50931"/>
    </source>
</evidence>
<comment type="similarity">
    <text evidence="1">Belongs to the LysR transcriptional regulatory family.</text>
</comment>